<reference evidence="4" key="2">
    <citation type="journal article" date="2021" name="Int. J. Syst. Evol. Microbiol.">
        <title>Bradyrhizobium septentrionale sp. nov. (sv. septentrionale) and Bradyrhizobium quebecense sp. nov. (sv. septentrionale) associated with legumes native to Canada possess rearranged symbiosis genes and numerous insertion sequences.</title>
        <authorList>
            <person name="Bromfield E.S.P."/>
            <person name="Cloutier S."/>
        </authorList>
    </citation>
    <scope>NUCLEOTIDE SEQUENCE</scope>
    <source>
        <strain evidence="4">5S5</strain>
    </source>
</reference>
<feature type="transmembrane region" description="Helical" evidence="2">
    <location>
        <begin position="26"/>
        <end position="44"/>
    </location>
</feature>
<dbReference type="RefSeq" id="WP_166213228.1">
    <property type="nucleotide sequence ID" value="NZ_CP088285.1"/>
</dbReference>
<evidence type="ECO:0000313" key="5">
    <source>
        <dbReference type="Proteomes" id="UP001432046"/>
    </source>
</evidence>
<evidence type="ECO:0000313" key="3">
    <source>
        <dbReference type="EMBL" id="NVI49917.1"/>
    </source>
</evidence>
<evidence type="ECO:0000313" key="4">
    <source>
        <dbReference type="EMBL" id="WXC80235.1"/>
    </source>
</evidence>
<keyword evidence="2" id="KW-1133">Transmembrane helix</keyword>
<dbReference type="EMBL" id="JAAOLE020000001">
    <property type="protein sequence ID" value="NVI49917.1"/>
    <property type="molecule type" value="Genomic_DNA"/>
</dbReference>
<reference evidence="4" key="3">
    <citation type="submission" date="2024-03" db="EMBL/GenBank/DDBJ databases">
        <authorList>
            <person name="Bromfield E.S.P."/>
            <person name="Cloutier S."/>
        </authorList>
    </citation>
    <scope>NUCLEOTIDE SEQUENCE</scope>
    <source>
        <strain evidence="4">5S5</strain>
    </source>
</reference>
<reference evidence="3" key="1">
    <citation type="submission" date="2020-06" db="EMBL/GenBank/DDBJ databases">
        <title>Whole Genome Sequence of Bradyrhizobium sp. Strain 1S1.</title>
        <authorList>
            <person name="Bromfield E.S.P."/>
            <person name="Cloutier S."/>
        </authorList>
    </citation>
    <scope>NUCLEOTIDE SEQUENCE [LARGE SCALE GENOMIC DNA]</scope>
    <source>
        <strain evidence="3">1S1</strain>
    </source>
</reference>
<dbReference type="EMBL" id="CP147711">
    <property type="protein sequence ID" value="WXC80235.1"/>
    <property type="molecule type" value="Genomic_DNA"/>
</dbReference>
<keyword evidence="5" id="KW-1185">Reference proteome</keyword>
<evidence type="ECO:0000256" key="1">
    <source>
        <dbReference type="SAM" id="MobiDB-lite"/>
    </source>
</evidence>
<sequence length="87" mass="9096">MASTSLHPNSLGRRRTAGRASADDPAILLVFSCAGLLVDVLALLMQGATPSNPLRFALIAAAAPLAALVTLWLADRTDANVSRRREG</sequence>
<feature type="region of interest" description="Disordered" evidence="1">
    <location>
        <begin position="1"/>
        <end position="20"/>
    </location>
</feature>
<protein>
    <submittedName>
        <fullName evidence="3">Uncharacterized protein</fullName>
    </submittedName>
</protein>
<organism evidence="3">
    <name type="scientific">Bradyrhizobium septentrionale</name>
    <dbReference type="NCBI Taxonomy" id="1404411"/>
    <lineage>
        <taxon>Bacteria</taxon>
        <taxon>Pseudomonadati</taxon>
        <taxon>Pseudomonadota</taxon>
        <taxon>Alphaproteobacteria</taxon>
        <taxon>Hyphomicrobiales</taxon>
        <taxon>Nitrobacteraceae</taxon>
        <taxon>Bradyrhizobium</taxon>
    </lineage>
</organism>
<dbReference type="Proteomes" id="UP001432046">
    <property type="component" value="Chromosome"/>
</dbReference>
<gene>
    <name evidence="3" type="ORF">HAP48_045170</name>
    <name evidence="4" type="ORF">WDK88_00785</name>
</gene>
<name>A0A974A6N4_9BRAD</name>
<keyword evidence="2" id="KW-0472">Membrane</keyword>
<keyword evidence="2" id="KW-0812">Transmembrane</keyword>
<proteinExistence type="predicted"/>
<accession>A0A974A6N4</accession>
<feature type="transmembrane region" description="Helical" evidence="2">
    <location>
        <begin position="56"/>
        <end position="74"/>
    </location>
</feature>
<dbReference type="AlphaFoldDB" id="A0A974A6N4"/>
<evidence type="ECO:0000256" key="2">
    <source>
        <dbReference type="SAM" id="Phobius"/>
    </source>
</evidence>